<dbReference type="PROSITE" id="PS00165">
    <property type="entry name" value="DEHYDRATASE_SER_THR"/>
    <property type="match status" value="1"/>
</dbReference>
<evidence type="ECO:0000256" key="1">
    <source>
        <dbReference type="ARBA" id="ARBA00001913"/>
    </source>
</evidence>
<gene>
    <name evidence="10" type="ORF">FV139_08490</name>
</gene>
<dbReference type="FunFam" id="3.40.50.1100:FF:000041">
    <property type="entry name" value="Threonine ammonia-lyase, variant"/>
    <property type="match status" value="1"/>
</dbReference>
<evidence type="ECO:0000259" key="9">
    <source>
        <dbReference type="Pfam" id="PF00291"/>
    </source>
</evidence>
<evidence type="ECO:0000256" key="2">
    <source>
        <dbReference type="ARBA" id="ARBA00001933"/>
    </source>
</evidence>
<comment type="similarity">
    <text evidence="5">Belongs to the serine/threonine dehydratase family.</text>
</comment>
<feature type="domain" description="Tryptophan synthase beta chain-like PALP" evidence="9">
    <location>
        <begin position="28"/>
        <end position="313"/>
    </location>
</feature>
<evidence type="ECO:0000256" key="5">
    <source>
        <dbReference type="ARBA" id="ARBA00010869"/>
    </source>
</evidence>
<dbReference type="RefSeq" id="WP_148068014.1">
    <property type="nucleotide sequence ID" value="NZ_VRZA01000003.1"/>
</dbReference>
<dbReference type="GO" id="GO:0003941">
    <property type="term" value="F:L-serine ammonia-lyase activity"/>
    <property type="evidence" value="ECO:0007669"/>
    <property type="project" value="TreeGrafter"/>
</dbReference>
<dbReference type="Proteomes" id="UP000321039">
    <property type="component" value="Unassembled WGS sequence"/>
</dbReference>
<comment type="cofactor">
    <cofactor evidence="3">
        <name>Mn(2+)</name>
        <dbReference type="ChEBI" id="CHEBI:29035"/>
    </cofactor>
</comment>
<keyword evidence="11" id="KW-1185">Reference proteome</keyword>
<dbReference type="FunFam" id="3.40.50.1100:FF:000007">
    <property type="entry name" value="L-threonine dehydratase catabolic TdcB"/>
    <property type="match status" value="1"/>
</dbReference>
<organism evidence="10 11">
    <name type="scientific">Parahaliea maris</name>
    <dbReference type="NCBI Taxonomy" id="2716870"/>
    <lineage>
        <taxon>Bacteria</taxon>
        <taxon>Pseudomonadati</taxon>
        <taxon>Pseudomonadota</taxon>
        <taxon>Gammaproteobacteria</taxon>
        <taxon>Cellvibrionales</taxon>
        <taxon>Halieaceae</taxon>
        <taxon>Parahaliea</taxon>
    </lineage>
</organism>
<comment type="caution">
    <text evidence="10">The sequence shown here is derived from an EMBL/GenBank/DDBJ whole genome shotgun (WGS) entry which is preliminary data.</text>
</comment>
<accession>A0A5C9A1M1</accession>
<comment type="cofactor">
    <cofactor evidence="2">
        <name>pyridoxal 5'-phosphate</name>
        <dbReference type="ChEBI" id="CHEBI:597326"/>
    </cofactor>
</comment>
<dbReference type="InterPro" id="IPR000634">
    <property type="entry name" value="Ser/Thr_deHydtase_PyrdxlP-BS"/>
</dbReference>
<dbReference type="AlphaFoldDB" id="A0A5C9A1M1"/>
<dbReference type="GO" id="GO:0018114">
    <property type="term" value="F:threonine racemase activity"/>
    <property type="evidence" value="ECO:0007669"/>
    <property type="project" value="TreeGrafter"/>
</dbReference>
<proteinExistence type="inferred from homology"/>
<protein>
    <submittedName>
        <fullName evidence="10">Pyridoxal-phosphate dependent enzyme</fullName>
    </submittedName>
</protein>
<dbReference type="Gene3D" id="3.40.50.1100">
    <property type="match status" value="2"/>
</dbReference>
<evidence type="ECO:0000256" key="4">
    <source>
        <dbReference type="ARBA" id="ARBA00001946"/>
    </source>
</evidence>
<keyword evidence="7" id="KW-0663">Pyridoxal phosphate</keyword>
<comment type="cofactor">
    <cofactor evidence="4">
        <name>Mg(2+)</name>
        <dbReference type="ChEBI" id="CHEBI:18420"/>
    </cofactor>
</comment>
<evidence type="ECO:0000256" key="3">
    <source>
        <dbReference type="ARBA" id="ARBA00001936"/>
    </source>
</evidence>
<keyword evidence="8" id="KW-0456">Lyase</keyword>
<reference evidence="10 11" key="1">
    <citation type="submission" date="2019-08" db="EMBL/GenBank/DDBJ databases">
        <title>Parahaliea maris sp. nov., isolated from the surface seawater.</title>
        <authorList>
            <person name="Liu Y."/>
        </authorList>
    </citation>
    <scope>NUCLEOTIDE SEQUENCE [LARGE SCALE GENOMIC DNA]</scope>
    <source>
        <strain evidence="10 11">HSLHS9</strain>
    </source>
</reference>
<dbReference type="PANTHER" id="PTHR43050:SF1">
    <property type="entry name" value="SERINE RACEMASE"/>
    <property type="match status" value="1"/>
</dbReference>
<keyword evidence="6" id="KW-0460">Magnesium</keyword>
<dbReference type="PANTHER" id="PTHR43050">
    <property type="entry name" value="SERINE / THREONINE RACEMASE FAMILY MEMBER"/>
    <property type="match status" value="1"/>
</dbReference>
<sequence length="323" mass="34084">MNRRESNSATTAPTLADIEAAAARIAGYVHRTPVLTSHRLDEWCTATLAFKCENLQKVGAFKARGASNAVLGLDDAAASRGVATHSSGNHGAALAMAAQRRGIPAHIVMPANAPAVKKAAVESYGAFIIECEPTLVAREETLVRVVSETGAEVVHPYDDARVIAGQGTVALELLEQVPELDVVVVPVGGGGLLAGVATAVKALKPSVEVVAAEPAGADDAFRSFGLGERQPQTNPQTIADGLRTSLGELNFPIIQRCVDTIVTVEEESIVKAMRLQWTRLKTVVEPSGAVSFAALLEHPERFRDRRVGVVISGGNVDLDHLPW</sequence>
<dbReference type="GO" id="GO:0070179">
    <property type="term" value="P:D-serine biosynthetic process"/>
    <property type="evidence" value="ECO:0007669"/>
    <property type="project" value="TreeGrafter"/>
</dbReference>
<name>A0A5C9A1M1_9GAMM</name>
<dbReference type="GO" id="GO:0005524">
    <property type="term" value="F:ATP binding"/>
    <property type="evidence" value="ECO:0007669"/>
    <property type="project" value="TreeGrafter"/>
</dbReference>
<evidence type="ECO:0000256" key="8">
    <source>
        <dbReference type="ARBA" id="ARBA00023239"/>
    </source>
</evidence>
<dbReference type="CDD" id="cd01562">
    <property type="entry name" value="Thr-dehyd"/>
    <property type="match status" value="1"/>
</dbReference>
<evidence type="ECO:0000256" key="6">
    <source>
        <dbReference type="ARBA" id="ARBA00022842"/>
    </source>
</evidence>
<dbReference type="SUPFAM" id="SSF53686">
    <property type="entry name" value="Tryptophan synthase beta subunit-like PLP-dependent enzymes"/>
    <property type="match status" value="1"/>
</dbReference>
<evidence type="ECO:0000256" key="7">
    <source>
        <dbReference type="ARBA" id="ARBA00022898"/>
    </source>
</evidence>
<dbReference type="InterPro" id="IPR036052">
    <property type="entry name" value="TrpB-like_PALP_sf"/>
</dbReference>
<dbReference type="EMBL" id="VRZA01000003">
    <property type="protein sequence ID" value="TXS93670.1"/>
    <property type="molecule type" value="Genomic_DNA"/>
</dbReference>
<comment type="cofactor">
    <cofactor evidence="1">
        <name>Ca(2+)</name>
        <dbReference type="ChEBI" id="CHEBI:29108"/>
    </cofactor>
</comment>
<evidence type="ECO:0000313" key="10">
    <source>
        <dbReference type="EMBL" id="TXS93670.1"/>
    </source>
</evidence>
<evidence type="ECO:0000313" key="11">
    <source>
        <dbReference type="Proteomes" id="UP000321039"/>
    </source>
</evidence>
<dbReference type="InterPro" id="IPR001926">
    <property type="entry name" value="TrpB-like_PALP"/>
</dbReference>
<dbReference type="GO" id="GO:0000287">
    <property type="term" value="F:magnesium ion binding"/>
    <property type="evidence" value="ECO:0007669"/>
    <property type="project" value="TreeGrafter"/>
</dbReference>
<dbReference type="GO" id="GO:0030378">
    <property type="term" value="F:serine racemase activity"/>
    <property type="evidence" value="ECO:0007669"/>
    <property type="project" value="TreeGrafter"/>
</dbReference>
<dbReference type="Pfam" id="PF00291">
    <property type="entry name" value="PALP"/>
    <property type="match status" value="1"/>
</dbReference>
<dbReference type="GO" id="GO:0030170">
    <property type="term" value="F:pyridoxal phosphate binding"/>
    <property type="evidence" value="ECO:0007669"/>
    <property type="project" value="InterPro"/>
</dbReference>